<keyword evidence="4" id="KW-0678">Repressor</keyword>
<dbReference type="InterPro" id="IPR051139">
    <property type="entry name" value="Mediator_complx_sub13"/>
</dbReference>
<comment type="similarity">
    <text evidence="2">Belongs to the Mediator complex subunit 13 family.</text>
</comment>
<evidence type="ECO:0000256" key="7">
    <source>
        <dbReference type="ARBA" id="ARBA00023242"/>
    </source>
</evidence>
<dbReference type="Proteomes" id="UP001054945">
    <property type="component" value="Unassembled WGS sequence"/>
</dbReference>
<dbReference type="GO" id="GO:0003713">
    <property type="term" value="F:transcription coactivator activity"/>
    <property type="evidence" value="ECO:0007669"/>
    <property type="project" value="TreeGrafter"/>
</dbReference>
<evidence type="ECO:0000256" key="2">
    <source>
        <dbReference type="ARBA" id="ARBA00009354"/>
    </source>
</evidence>
<comment type="subcellular location">
    <subcellularLocation>
        <location evidence="1">Nucleus</location>
    </subcellularLocation>
</comment>
<comment type="caution">
    <text evidence="8">The sequence shown here is derived from an EMBL/GenBank/DDBJ whole genome shotgun (WGS) entry which is preliminary data.</text>
</comment>
<dbReference type="PANTHER" id="PTHR48249:SF3">
    <property type="entry name" value="MEDIATOR OF RNA POLYMERASE II TRANSCRIPTION SUBUNIT 13"/>
    <property type="match status" value="1"/>
</dbReference>
<proteinExistence type="inferred from homology"/>
<reference evidence="8 9" key="1">
    <citation type="submission" date="2021-06" db="EMBL/GenBank/DDBJ databases">
        <title>Caerostris extrusa draft genome.</title>
        <authorList>
            <person name="Kono N."/>
            <person name="Arakawa K."/>
        </authorList>
    </citation>
    <scope>NUCLEOTIDE SEQUENCE [LARGE SCALE GENOMIC DNA]</scope>
</reference>
<keyword evidence="9" id="KW-1185">Reference proteome</keyword>
<accession>A0AAV4Y9V2</accession>
<dbReference type="AlphaFoldDB" id="A0AAV4Y9V2"/>
<keyword evidence="7" id="KW-0539">Nucleus</keyword>
<gene>
    <name evidence="8" type="primary">zgc:153454</name>
    <name evidence="8" type="ORF">CEXT_51801</name>
</gene>
<evidence type="ECO:0000256" key="1">
    <source>
        <dbReference type="ARBA" id="ARBA00004123"/>
    </source>
</evidence>
<protein>
    <recommendedName>
        <fullName evidence="3">Mediator of RNA polymerase II transcription subunit 13</fullName>
    </recommendedName>
</protein>
<sequence>MFSYRHFVCGEEWQPRDMNSTGITYKTETSLITKELWVFWYGEEPDLTGLVSPDLTADSEQGSWESGLSYECRTLLFKALHNLIERNLMSRGFSRLGKWFVQPYDGSEKIVRSQQFSFSFNFLSMVKVQYVPAQMSDNEFQCAMILCPYGMAGALTGQSYKDTDLTTQRLLSEWSHFYPVRSKKETVPDDDHIMPAVEVIVGGIRMRYPSSYVLVTEVDETAAIGSNPNASHFHLLIIHLPTFVLPSRKLPYSQVFLLLLHLHVILLYQQIVLLGGTSSDAFGENLGYSAAYSTAWKIKEAVWQDSALQGKKQNPEGSDQSGIWDFSDPSSLVRCDCSRWVNV</sequence>
<evidence type="ECO:0000256" key="4">
    <source>
        <dbReference type="ARBA" id="ARBA00022491"/>
    </source>
</evidence>
<name>A0AAV4Y9V2_CAEEX</name>
<evidence type="ECO:0000256" key="3">
    <source>
        <dbReference type="ARBA" id="ARBA00019618"/>
    </source>
</evidence>
<evidence type="ECO:0000313" key="8">
    <source>
        <dbReference type="EMBL" id="GIZ02980.1"/>
    </source>
</evidence>
<dbReference type="EMBL" id="BPLR01018884">
    <property type="protein sequence ID" value="GIZ02980.1"/>
    <property type="molecule type" value="Genomic_DNA"/>
</dbReference>
<keyword evidence="5" id="KW-0805">Transcription regulation</keyword>
<evidence type="ECO:0000313" key="9">
    <source>
        <dbReference type="Proteomes" id="UP001054945"/>
    </source>
</evidence>
<dbReference type="GO" id="GO:0016592">
    <property type="term" value="C:mediator complex"/>
    <property type="evidence" value="ECO:0007669"/>
    <property type="project" value="TreeGrafter"/>
</dbReference>
<dbReference type="PANTHER" id="PTHR48249">
    <property type="entry name" value="MEDIATOR OF RNA POLYMERASE II TRANSCRIPTION SUBUNIT 13"/>
    <property type="match status" value="1"/>
</dbReference>
<organism evidence="8 9">
    <name type="scientific">Caerostris extrusa</name>
    <name type="common">Bark spider</name>
    <name type="synonym">Caerostris bankana</name>
    <dbReference type="NCBI Taxonomy" id="172846"/>
    <lineage>
        <taxon>Eukaryota</taxon>
        <taxon>Metazoa</taxon>
        <taxon>Ecdysozoa</taxon>
        <taxon>Arthropoda</taxon>
        <taxon>Chelicerata</taxon>
        <taxon>Arachnida</taxon>
        <taxon>Araneae</taxon>
        <taxon>Araneomorphae</taxon>
        <taxon>Entelegynae</taxon>
        <taxon>Araneoidea</taxon>
        <taxon>Araneidae</taxon>
        <taxon>Caerostris</taxon>
    </lineage>
</organism>
<keyword evidence="6" id="KW-0804">Transcription</keyword>
<dbReference type="GO" id="GO:0045944">
    <property type="term" value="P:positive regulation of transcription by RNA polymerase II"/>
    <property type="evidence" value="ECO:0007669"/>
    <property type="project" value="TreeGrafter"/>
</dbReference>
<evidence type="ECO:0000256" key="5">
    <source>
        <dbReference type="ARBA" id="ARBA00023015"/>
    </source>
</evidence>
<evidence type="ECO:0000256" key="6">
    <source>
        <dbReference type="ARBA" id="ARBA00023163"/>
    </source>
</evidence>